<name>A0A420ER68_9SPHN</name>
<evidence type="ECO:0000259" key="4">
    <source>
        <dbReference type="PROSITE" id="PS51063"/>
    </source>
</evidence>
<keyword evidence="1" id="KW-0805">Transcription regulation</keyword>
<evidence type="ECO:0000256" key="1">
    <source>
        <dbReference type="ARBA" id="ARBA00023015"/>
    </source>
</evidence>
<dbReference type="Proteomes" id="UP000284395">
    <property type="component" value="Unassembled WGS sequence"/>
</dbReference>
<evidence type="ECO:0000256" key="3">
    <source>
        <dbReference type="ARBA" id="ARBA00023163"/>
    </source>
</evidence>
<sequence length="276" mass="32025">MSVFFKFLENNTVHRRENDYQLVDPVKEHKIICEKISNRFSLSNKSKYAFESLNVDLIFFRANKNLSTRKELNRKCLIIIDGLISKFRLSRDGKRHITSFYFPNEFVNLSSLFSDSGEYELHTHTNCIALSFQTSELATLAKSCPEWAHILWQEFAQEFAIAQEWLINLGQRTGVEQIGNLLLEIAIRSKAITDARNVEFRLPLTQIDLADTVGLSPVHTNRSLKILKSMSMLEISGRRVFIEDIHKLSNYVGFDPNYLDLNHKTLNNNIFLCRNF</sequence>
<accession>A0A420ER68</accession>
<dbReference type="InterPro" id="IPR014710">
    <property type="entry name" value="RmlC-like_jellyroll"/>
</dbReference>
<organism evidence="5 6">
    <name type="scientific">Altericroceibacterium spongiae</name>
    <dbReference type="NCBI Taxonomy" id="2320269"/>
    <lineage>
        <taxon>Bacteria</taxon>
        <taxon>Pseudomonadati</taxon>
        <taxon>Pseudomonadota</taxon>
        <taxon>Alphaproteobacteria</taxon>
        <taxon>Sphingomonadales</taxon>
        <taxon>Erythrobacteraceae</taxon>
        <taxon>Altericroceibacterium</taxon>
    </lineage>
</organism>
<dbReference type="InterPro" id="IPR036390">
    <property type="entry name" value="WH_DNA-bd_sf"/>
</dbReference>
<keyword evidence="6" id="KW-1185">Reference proteome</keyword>
<comment type="caution">
    <text evidence="5">The sequence shown here is derived from an EMBL/GenBank/DDBJ whole genome shotgun (WGS) entry which is preliminary data.</text>
</comment>
<dbReference type="InterPro" id="IPR012318">
    <property type="entry name" value="HTH_CRP"/>
</dbReference>
<dbReference type="GO" id="GO:0006355">
    <property type="term" value="P:regulation of DNA-templated transcription"/>
    <property type="evidence" value="ECO:0007669"/>
    <property type="project" value="InterPro"/>
</dbReference>
<dbReference type="OrthoDB" id="6155297at2"/>
<keyword evidence="3" id="KW-0804">Transcription</keyword>
<dbReference type="Pfam" id="PF00027">
    <property type="entry name" value="cNMP_binding"/>
    <property type="match status" value="1"/>
</dbReference>
<dbReference type="InterPro" id="IPR000595">
    <property type="entry name" value="cNMP-bd_dom"/>
</dbReference>
<dbReference type="SMART" id="SM00419">
    <property type="entry name" value="HTH_CRP"/>
    <property type="match status" value="1"/>
</dbReference>
<dbReference type="SUPFAM" id="SSF51206">
    <property type="entry name" value="cAMP-binding domain-like"/>
    <property type="match status" value="1"/>
</dbReference>
<evidence type="ECO:0000313" key="5">
    <source>
        <dbReference type="EMBL" id="RKF23188.1"/>
    </source>
</evidence>
<evidence type="ECO:0000313" key="6">
    <source>
        <dbReference type="Proteomes" id="UP000284395"/>
    </source>
</evidence>
<keyword evidence="2" id="KW-0238">DNA-binding</keyword>
<dbReference type="Gene3D" id="2.60.120.10">
    <property type="entry name" value="Jelly Rolls"/>
    <property type="match status" value="1"/>
</dbReference>
<dbReference type="EMBL" id="RAPF01000001">
    <property type="protein sequence ID" value="RKF23188.1"/>
    <property type="molecule type" value="Genomic_DNA"/>
</dbReference>
<gene>
    <name evidence="5" type="ORF">D6851_01495</name>
</gene>
<dbReference type="InterPro" id="IPR018490">
    <property type="entry name" value="cNMP-bd_dom_sf"/>
</dbReference>
<dbReference type="Pfam" id="PF13545">
    <property type="entry name" value="HTH_Crp_2"/>
    <property type="match status" value="1"/>
</dbReference>
<evidence type="ECO:0000256" key="2">
    <source>
        <dbReference type="ARBA" id="ARBA00023125"/>
    </source>
</evidence>
<reference evidence="5 6" key="1">
    <citation type="submission" date="2018-09" db="EMBL/GenBank/DDBJ databases">
        <title>Altererythrobacter spongiae sp. nov., isolated from a marine sponge.</title>
        <authorList>
            <person name="Zhuang L."/>
            <person name="Luo L."/>
        </authorList>
    </citation>
    <scope>NUCLEOTIDE SEQUENCE [LARGE SCALE GENOMIC DNA]</scope>
    <source>
        <strain evidence="5 6">HN-Y73</strain>
    </source>
</reference>
<protein>
    <submittedName>
        <fullName evidence="5">Crp/Fnr family transcriptional regulator</fullName>
    </submittedName>
</protein>
<dbReference type="SUPFAM" id="SSF46785">
    <property type="entry name" value="Winged helix' DNA-binding domain"/>
    <property type="match status" value="1"/>
</dbReference>
<dbReference type="AlphaFoldDB" id="A0A420ER68"/>
<proteinExistence type="predicted"/>
<dbReference type="PROSITE" id="PS51063">
    <property type="entry name" value="HTH_CRP_2"/>
    <property type="match status" value="1"/>
</dbReference>
<feature type="domain" description="HTH crp-type" evidence="4">
    <location>
        <begin position="172"/>
        <end position="246"/>
    </location>
</feature>
<dbReference type="GO" id="GO:0003677">
    <property type="term" value="F:DNA binding"/>
    <property type="evidence" value="ECO:0007669"/>
    <property type="project" value="UniProtKB-KW"/>
</dbReference>